<dbReference type="AlphaFoldDB" id="A0A1V5SJX7"/>
<evidence type="ECO:0000256" key="5">
    <source>
        <dbReference type="SAM" id="SignalP"/>
    </source>
</evidence>
<sequence length="533" mass="60181">MNKKWFILTIVLLVFLFTAVAFSDQTLTNVSGESIAFTDEELGTIAISPEREFEGITINITVNEGGPKGGIAGPLYEWRDVWEKLTGAKLNIVEIPYAAHYQKAMTDLMTGTGQFDGFFIGSDWMGELIAGDYIIPIDDYMKDPRFPKWDPDSLPPSIKNLYTWGDKWYGALNDSDGQILYYRKDILTNPEHKAKFKEKYGYEYNVPPKTWDELYDISEFFNGWDWNGDGEADSGIVMHLKVGAQGMYHYASLSAPFCILPGEKVDKYHNVYWFDPEDMTPLINGEGYIKALEFQLKLAKTGPDAQVAWSLGEAWDYFLRGKAIFTFSWGDVGSLVQDEARSKIKGKLGCSILPGTMEVFDRSQNTFVKLDAPNVWGNTTGGSWHGVISSLSKNPEVVYHLLAFHATNKISFWNACRGWTGVDPGVSFHFLPPHGTASLEDYIANGFNPDDAKEYLQGYYDNFFAPNIAPYLRIPGGNEYWVALDRHLSEAYTGQVNAREALNRTARDWEDVTNRIGREDQIKSYQEAIGYTP</sequence>
<dbReference type="PANTHER" id="PTHR43649">
    <property type="entry name" value="ARABINOSE-BINDING PROTEIN-RELATED"/>
    <property type="match status" value="1"/>
</dbReference>
<comment type="caution">
    <text evidence="6">The sequence shown here is derived from an EMBL/GenBank/DDBJ whole genome shotgun (WGS) entry which is preliminary data.</text>
</comment>
<proteinExistence type="inferred from homology"/>
<dbReference type="PANTHER" id="PTHR43649:SF34">
    <property type="entry name" value="ABC TRANSPORTER PERIPLASMIC-BINDING PROTEIN YCJN-RELATED"/>
    <property type="match status" value="1"/>
</dbReference>
<evidence type="ECO:0000256" key="1">
    <source>
        <dbReference type="ARBA" id="ARBA00004418"/>
    </source>
</evidence>
<evidence type="ECO:0000256" key="2">
    <source>
        <dbReference type="ARBA" id="ARBA00008520"/>
    </source>
</evidence>
<keyword evidence="4 5" id="KW-0732">Signal</keyword>
<dbReference type="Gene3D" id="3.40.190.10">
    <property type="entry name" value="Periplasmic binding protein-like II"/>
    <property type="match status" value="1"/>
</dbReference>
<dbReference type="SUPFAM" id="SSF53850">
    <property type="entry name" value="Periplasmic binding protein-like II"/>
    <property type="match status" value="1"/>
</dbReference>
<keyword evidence="3" id="KW-0813">Transport</keyword>
<evidence type="ECO:0000313" key="6">
    <source>
        <dbReference type="EMBL" id="OQA54634.1"/>
    </source>
</evidence>
<reference evidence="6" key="1">
    <citation type="submission" date="2017-02" db="EMBL/GenBank/DDBJ databases">
        <title>Delving into the versatile metabolic prowess of the omnipresent phylum Bacteroidetes.</title>
        <authorList>
            <person name="Nobu M.K."/>
            <person name="Mei R."/>
            <person name="Narihiro T."/>
            <person name="Kuroda K."/>
            <person name="Liu W.-T."/>
        </authorList>
    </citation>
    <scope>NUCLEOTIDE SEQUENCE</scope>
    <source>
        <strain evidence="6">ADurb.Bin276</strain>
    </source>
</reference>
<comment type="similarity">
    <text evidence="2">Belongs to the bacterial solute-binding protein 1 family.</text>
</comment>
<protein>
    <submittedName>
        <fullName evidence="6">Putative ABC transporter-binding protein</fullName>
    </submittedName>
</protein>
<dbReference type="EMBL" id="MWBQ01000203">
    <property type="protein sequence ID" value="OQA54634.1"/>
    <property type="molecule type" value="Genomic_DNA"/>
</dbReference>
<dbReference type="Proteomes" id="UP000485569">
    <property type="component" value="Unassembled WGS sequence"/>
</dbReference>
<comment type="subcellular location">
    <subcellularLocation>
        <location evidence="1">Periplasm</location>
    </subcellularLocation>
</comment>
<dbReference type="Pfam" id="PF01547">
    <property type="entry name" value="SBP_bac_1"/>
    <property type="match status" value="1"/>
</dbReference>
<organism evidence="6">
    <name type="scientific">Candidatus Atribacter allofermentans</name>
    <dbReference type="NCBI Taxonomy" id="1852833"/>
    <lineage>
        <taxon>Bacteria</taxon>
        <taxon>Pseudomonadati</taxon>
        <taxon>Atribacterota</taxon>
        <taxon>Atribacteria</taxon>
        <taxon>Atribacterales</taxon>
        <taxon>Atribacteraceae</taxon>
        <taxon>Atribacter</taxon>
    </lineage>
</organism>
<dbReference type="GO" id="GO:0042597">
    <property type="term" value="C:periplasmic space"/>
    <property type="evidence" value="ECO:0007669"/>
    <property type="project" value="UniProtKB-SubCell"/>
</dbReference>
<dbReference type="InterPro" id="IPR050490">
    <property type="entry name" value="Bact_solute-bd_prot1"/>
</dbReference>
<gene>
    <name evidence="6" type="ORF">BWY41_01969</name>
</gene>
<evidence type="ECO:0000256" key="3">
    <source>
        <dbReference type="ARBA" id="ARBA00022448"/>
    </source>
</evidence>
<name>A0A1V5SJX7_9BACT</name>
<feature type="signal peptide" evidence="5">
    <location>
        <begin position="1"/>
        <end position="23"/>
    </location>
</feature>
<accession>A0A1V5SJX7</accession>
<dbReference type="InterPro" id="IPR006059">
    <property type="entry name" value="SBP"/>
</dbReference>
<feature type="chain" id="PRO_5013388286" evidence="5">
    <location>
        <begin position="24"/>
        <end position="533"/>
    </location>
</feature>
<evidence type="ECO:0000256" key="4">
    <source>
        <dbReference type="ARBA" id="ARBA00022729"/>
    </source>
</evidence>